<feature type="transmembrane region" description="Helical" evidence="1">
    <location>
        <begin position="30"/>
        <end position="53"/>
    </location>
</feature>
<evidence type="ECO:0000313" key="3">
    <source>
        <dbReference type="EMBL" id="NPD91166.1"/>
    </source>
</evidence>
<dbReference type="Pfam" id="PF00892">
    <property type="entry name" value="EamA"/>
    <property type="match status" value="1"/>
</dbReference>
<keyword evidence="4" id="KW-1185">Reference proteome</keyword>
<evidence type="ECO:0000313" key="4">
    <source>
        <dbReference type="Proteomes" id="UP000714420"/>
    </source>
</evidence>
<dbReference type="InterPro" id="IPR000620">
    <property type="entry name" value="EamA_dom"/>
</dbReference>
<dbReference type="EMBL" id="JABKKF010000002">
    <property type="protein sequence ID" value="NPD91166.1"/>
    <property type="molecule type" value="Genomic_DNA"/>
</dbReference>
<keyword evidence="1" id="KW-0472">Membrane</keyword>
<keyword evidence="1" id="KW-1133">Transmembrane helix</keyword>
<reference evidence="3 4" key="1">
    <citation type="submission" date="2020-05" db="EMBL/GenBank/DDBJ databases">
        <title>Distinct polysaccharide utilization as determinants for interspecies competition between intestinal Prevotella spp.</title>
        <authorList>
            <person name="Galvez E.J.C."/>
            <person name="Iljazovic A."/>
            <person name="Strowig T."/>
        </authorList>
    </citation>
    <scope>NUCLEOTIDE SEQUENCE [LARGE SCALE GENOMIC DNA]</scope>
    <source>
        <strain evidence="3 4">PMUR</strain>
    </source>
</reference>
<name>A0ABX2AMK1_9BACT</name>
<dbReference type="Proteomes" id="UP000714420">
    <property type="component" value="Unassembled WGS sequence"/>
</dbReference>
<evidence type="ECO:0000259" key="2">
    <source>
        <dbReference type="Pfam" id="PF00892"/>
    </source>
</evidence>
<protein>
    <submittedName>
        <fullName evidence="3">DMT family transporter</fullName>
    </submittedName>
</protein>
<dbReference type="PANTHER" id="PTHR22911">
    <property type="entry name" value="ACYL-MALONYL CONDENSING ENZYME-RELATED"/>
    <property type="match status" value="1"/>
</dbReference>
<keyword evidence="1" id="KW-0812">Transmembrane</keyword>
<evidence type="ECO:0000256" key="1">
    <source>
        <dbReference type="SAM" id="Phobius"/>
    </source>
</evidence>
<accession>A0ABX2AMK1</accession>
<gene>
    <name evidence="3" type="ORF">HPS56_02160</name>
</gene>
<sequence length="305" mass="34103">MWLVLAFFSAALLGFYDSFKKKALGGNAVIPVLFLNTLFSSLIFLPFVLLSMYTGMLDGTVFHTAAGGWEEHKYILLKSCIVLSSWVLGYFGIKHLPLTIVGPINATRPVMVLVGAFVFFGERLNLWQWTGVLLAVMSFFMLSRSGKKEGIDFRHDHWIWMIVGAAVLGAVSGLYDKYLMAPAGEGGVGLDRMMVQSWYNIYQCFMMGGMLLLLWWPKHKTTTPFRWDWGIVCVSIFLSAADFVYFYSLSLPGAMISVVSMVRRGSVLVSFLFGAVAFHEKNLKSKIVDLALVLLGMIFLYIGSD</sequence>
<dbReference type="Gene3D" id="1.10.3730.20">
    <property type="match status" value="1"/>
</dbReference>
<comment type="caution">
    <text evidence="3">The sequence shown here is derived from an EMBL/GenBank/DDBJ whole genome shotgun (WGS) entry which is preliminary data.</text>
</comment>
<organism evidence="3 4">
    <name type="scientific">Xylanibacter muris</name>
    <dbReference type="NCBI Taxonomy" id="2736290"/>
    <lineage>
        <taxon>Bacteria</taxon>
        <taxon>Pseudomonadati</taxon>
        <taxon>Bacteroidota</taxon>
        <taxon>Bacteroidia</taxon>
        <taxon>Bacteroidales</taxon>
        <taxon>Prevotellaceae</taxon>
        <taxon>Xylanibacter</taxon>
    </lineage>
</organism>
<feature type="transmembrane region" description="Helical" evidence="1">
    <location>
        <begin position="74"/>
        <end position="93"/>
    </location>
</feature>
<dbReference type="SUPFAM" id="SSF103481">
    <property type="entry name" value="Multidrug resistance efflux transporter EmrE"/>
    <property type="match status" value="2"/>
</dbReference>
<dbReference type="PANTHER" id="PTHR22911:SF137">
    <property type="entry name" value="SOLUTE CARRIER FAMILY 35 MEMBER G2-RELATED"/>
    <property type="match status" value="1"/>
</dbReference>
<dbReference type="InterPro" id="IPR037185">
    <property type="entry name" value="EmrE-like"/>
</dbReference>
<feature type="domain" description="EamA" evidence="2">
    <location>
        <begin position="2"/>
        <end position="143"/>
    </location>
</feature>
<proteinExistence type="predicted"/>
<feature type="transmembrane region" description="Helical" evidence="1">
    <location>
        <begin position="158"/>
        <end position="175"/>
    </location>
</feature>
<feature type="transmembrane region" description="Helical" evidence="1">
    <location>
        <begin position="227"/>
        <end position="248"/>
    </location>
</feature>
<feature type="transmembrane region" description="Helical" evidence="1">
    <location>
        <begin position="195"/>
        <end position="215"/>
    </location>
</feature>
<feature type="transmembrane region" description="Helical" evidence="1">
    <location>
        <begin position="287"/>
        <end position="304"/>
    </location>
</feature>
<feature type="transmembrane region" description="Helical" evidence="1">
    <location>
        <begin position="126"/>
        <end position="146"/>
    </location>
</feature>
<dbReference type="RefSeq" id="WP_172273167.1">
    <property type="nucleotide sequence ID" value="NZ_CASGMU010000002.1"/>
</dbReference>